<evidence type="ECO:0000256" key="4">
    <source>
        <dbReference type="ARBA" id="ARBA00058938"/>
    </source>
</evidence>
<proteinExistence type="predicted"/>
<evidence type="ECO:0000259" key="7">
    <source>
        <dbReference type="PROSITE" id="PS51078"/>
    </source>
</evidence>
<name>A0A8T7M988_9CHLR</name>
<evidence type="ECO:0000313" key="11">
    <source>
        <dbReference type="Proteomes" id="UP001431572"/>
    </source>
</evidence>
<dbReference type="EMBL" id="JACATZ010000003">
    <property type="protein sequence ID" value="NWJ48611.1"/>
    <property type="molecule type" value="Genomic_DNA"/>
</dbReference>
<dbReference type="Proteomes" id="UP000521676">
    <property type="component" value="Unassembled WGS sequence"/>
</dbReference>
<evidence type="ECO:0000256" key="5">
    <source>
        <dbReference type="ARBA" id="ARBA00070406"/>
    </source>
</evidence>
<dbReference type="PANTHER" id="PTHR30136:SF35">
    <property type="entry name" value="HTH-TYPE TRANSCRIPTIONAL REGULATOR RV1719"/>
    <property type="match status" value="1"/>
</dbReference>
<keyword evidence="2" id="KW-0238">DNA-binding</keyword>
<reference evidence="8 10" key="1">
    <citation type="submission" date="2020-06" db="EMBL/GenBank/DDBJ databases">
        <title>Anoxygenic phototrophic Chloroflexota member uses a Type I reaction center.</title>
        <authorList>
            <person name="Tsuji J.M."/>
            <person name="Shaw N.A."/>
            <person name="Nagashima S."/>
            <person name="Venkiteswaran J."/>
            <person name="Schiff S.L."/>
            <person name="Hanada S."/>
            <person name="Tank M."/>
            <person name="Neufeld J.D."/>
        </authorList>
    </citation>
    <scope>NUCLEOTIDE SEQUENCE [LARGE SCALE GENOMIC DNA]</scope>
    <source>
        <strain evidence="8">L227-S17</strain>
    </source>
</reference>
<dbReference type="Gene3D" id="1.10.10.10">
    <property type="entry name" value="Winged helix-like DNA-binding domain superfamily/Winged helix DNA-binding domain"/>
    <property type="match status" value="1"/>
</dbReference>
<reference evidence="9" key="2">
    <citation type="journal article" date="2024" name="Nature">
        <title>Anoxygenic phototroph of the Chloroflexota uses a type I reaction centre.</title>
        <authorList>
            <person name="Tsuji J.M."/>
            <person name="Shaw N.A."/>
            <person name="Nagashima S."/>
            <person name="Venkiteswaran J.J."/>
            <person name="Schiff S.L."/>
            <person name="Watanabe T."/>
            <person name="Fukui M."/>
            <person name="Hanada S."/>
            <person name="Tank M."/>
            <person name="Neufeld J.D."/>
        </authorList>
    </citation>
    <scope>NUCLEOTIDE SEQUENCE</scope>
    <source>
        <strain evidence="9">L227-S17</strain>
    </source>
</reference>
<feature type="domain" description="HTH iclR-type" evidence="6">
    <location>
        <begin position="18"/>
        <end position="80"/>
    </location>
</feature>
<keyword evidence="3" id="KW-0804">Transcription</keyword>
<dbReference type="AlphaFoldDB" id="A0A8T7M988"/>
<dbReference type="Pfam" id="PF01614">
    <property type="entry name" value="IclR_C"/>
    <property type="match status" value="1"/>
</dbReference>
<dbReference type="EMBL" id="CP128400">
    <property type="protein sequence ID" value="WJW68541.1"/>
    <property type="molecule type" value="Genomic_DNA"/>
</dbReference>
<keyword evidence="1" id="KW-0805">Transcription regulation</keyword>
<accession>A0A8T7M988</accession>
<dbReference type="InterPro" id="IPR005471">
    <property type="entry name" value="Tscrpt_reg_IclR_N"/>
</dbReference>
<dbReference type="GO" id="GO:0003677">
    <property type="term" value="F:DNA binding"/>
    <property type="evidence" value="ECO:0007669"/>
    <property type="project" value="UniProtKB-KW"/>
</dbReference>
<dbReference type="SUPFAM" id="SSF55781">
    <property type="entry name" value="GAF domain-like"/>
    <property type="match status" value="1"/>
</dbReference>
<dbReference type="FunFam" id="1.10.10.10:FF:000056">
    <property type="entry name" value="IclR family transcriptional regulator"/>
    <property type="match status" value="1"/>
</dbReference>
<dbReference type="InterPro" id="IPR036390">
    <property type="entry name" value="WH_DNA-bd_sf"/>
</dbReference>
<comment type="function">
    <text evidence="4">May be an activator protein for the gylABX operon.</text>
</comment>
<dbReference type="SUPFAM" id="SSF46785">
    <property type="entry name" value="Winged helix' DNA-binding domain"/>
    <property type="match status" value="1"/>
</dbReference>
<sequence>MRGRPRKDPENEGERHTVQSVERTFDIMEALAEFKRPVTLSELSAKVDLNISTVHRLLSTLIERGYARQDHATGRYSVGNRLVALASGLDGGGDLQSAARPALQQLARVIGETANLSVRSGDQLVYIDQVQSDRLMRMFTRVGTSVPLYCTGSGKLFLAFGSEPAALERDLNRYLLSNRLESRTPATFTDPLALKKELQTIRERGYSFDNEEMEEGVICVAAPILDRAGQIVACLSISGPTSRLGAHGHTELMEVVETIKHAAYETANRLNS</sequence>
<dbReference type="PROSITE" id="PS51078">
    <property type="entry name" value="ICLR_ED"/>
    <property type="match status" value="1"/>
</dbReference>
<evidence type="ECO:0000256" key="3">
    <source>
        <dbReference type="ARBA" id="ARBA00023163"/>
    </source>
</evidence>
<dbReference type="InterPro" id="IPR036388">
    <property type="entry name" value="WH-like_DNA-bd_sf"/>
</dbReference>
<gene>
    <name evidence="8" type="ORF">HXX08_22355</name>
    <name evidence="9" type="ORF">OZ401_004155</name>
</gene>
<dbReference type="RefSeq" id="WP_341470447.1">
    <property type="nucleotide sequence ID" value="NZ_CP128400.1"/>
</dbReference>
<dbReference type="PROSITE" id="PS51077">
    <property type="entry name" value="HTH_ICLR"/>
    <property type="match status" value="1"/>
</dbReference>
<dbReference type="Pfam" id="PF09339">
    <property type="entry name" value="HTH_IclR"/>
    <property type="match status" value="1"/>
</dbReference>
<dbReference type="InterPro" id="IPR014757">
    <property type="entry name" value="Tscrpt_reg_IclR_C"/>
</dbReference>
<evidence type="ECO:0000259" key="6">
    <source>
        <dbReference type="PROSITE" id="PS51077"/>
    </source>
</evidence>
<feature type="domain" description="IclR-ED" evidence="7">
    <location>
        <begin position="81"/>
        <end position="272"/>
    </location>
</feature>
<dbReference type="Gene3D" id="3.30.450.40">
    <property type="match status" value="1"/>
</dbReference>
<evidence type="ECO:0000256" key="1">
    <source>
        <dbReference type="ARBA" id="ARBA00023015"/>
    </source>
</evidence>
<dbReference type="InterPro" id="IPR029016">
    <property type="entry name" value="GAF-like_dom_sf"/>
</dbReference>
<dbReference type="InterPro" id="IPR050707">
    <property type="entry name" value="HTH_MetabolicPath_Reg"/>
</dbReference>
<dbReference type="Proteomes" id="UP001431572">
    <property type="component" value="Chromosome 2"/>
</dbReference>
<dbReference type="GO" id="GO:0003700">
    <property type="term" value="F:DNA-binding transcription factor activity"/>
    <property type="evidence" value="ECO:0007669"/>
    <property type="project" value="TreeGrafter"/>
</dbReference>
<protein>
    <recommendedName>
        <fullName evidence="5">Glycerol operon regulatory protein</fullName>
    </recommendedName>
</protein>
<organism evidence="8 10">
    <name type="scientific">Candidatus Chlorohelix allophototropha</name>
    <dbReference type="NCBI Taxonomy" id="3003348"/>
    <lineage>
        <taxon>Bacteria</taxon>
        <taxon>Bacillati</taxon>
        <taxon>Chloroflexota</taxon>
        <taxon>Chloroflexia</taxon>
        <taxon>Candidatus Chloroheliales</taxon>
        <taxon>Candidatus Chloroheliaceae</taxon>
        <taxon>Candidatus Chlorohelix</taxon>
    </lineage>
</organism>
<keyword evidence="11" id="KW-1185">Reference proteome</keyword>
<dbReference type="GO" id="GO:0045892">
    <property type="term" value="P:negative regulation of DNA-templated transcription"/>
    <property type="evidence" value="ECO:0007669"/>
    <property type="project" value="TreeGrafter"/>
</dbReference>
<dbReference type="SMART" id="SM00346">
    <property type="entry name" value="HTH_ICLR"/>
    <property type="match status" value="1"/>
</dbReference>
<dbReference type="PANTHER" id="PTHR30136">
    <property type="entry name" value="HELIX-TURN-HELIX TRANSCRIPTIONAL REGULATOR, ICLR FAMILY"/>
    <property type="match status" value="1"/>
</dbReference>
<evidence type="ECO:0000313" key="10">
    <source>
        <dbReference type="Proteomes" id="UP000521676"/>
    </source>
</evidence>
<evidence type="ECO:0000256" key="2">
    <source>
        <dbReference type="ARBA" id="ARBA00023125"/>
    </source>
</evidence>
<evidence type="ECO:0000313" key="9">
    <source>
        <dbReference type="EMBL" id="WJW68541.1"/>
    </source>
</evidence>
<evidence type="ECO:0000313" key="8">
    <source>
        <dbReference type="EMBL" id="NWJ48611.1"/>
    </source>
</evidence>